<proteinExistence type="inferred from homology"/>
<evidence type="ECO:0000256" key="4">
    <source>
        <dbReference type="RuleBase" id="RU361169"/>
    </source>
</evidence>
<dbReference type="Gene3D" id="2.160.20.10">
    <property type="entry name" value="Single-stranded right-handed beta-helix, Pectin lyase-like"/>
    <property type="match status" value="1"/>
</dbReference>
<gene>
    <name evidence="6" type="ORF">CfE428DRAFT_0395</name>
</gene>
<feature type="chain" id="PRO_5002802694" evidence="5">
    <location>
        <begin position="25"/>
        <end position="456"/>
    </location>
</feature>
<dbReference type="STRING" id="497964.CfE428DRAFT_0395"/>
<evidence type="ECO:0000256" key="2">
    <source>
        <dbReference type="ARBA" id="ARBA00022801"/>
    </source>
</evidence>
<comment type="caution">
    <text evidence="6">The sequence shown here is derived from an EMBL/GenBank/DDBJ whole genome shotgun (WGS) entry which is preliminary data.</text>
</comment>
<dbReference type="RefSeq" id="WP_006977722.1">
    <property type="nucleotide sequence ID" value="NZ_ABVL01000001.1"/>
</dbReference>
<evidence type="ECO:0000313" key="7">
    <source>
        <dbReference type="Proteomes" id="UP000005824"/>
    </source>
</evidence>
<organism evidence="6 7">
    <name type="scientific">Chthoniobacter flavus Ellin428</name>
    <dbReference type="NCBI Taxonomy" id="497964"/>
    <lineage>
        <taxon>Bacteria</taxon>
        <taxon>Pseudomonadati</taxon>
        <taxon>Verrucomicrobiota</taxon>
        <taxon>Spartobacteria</taxon>
        <taxon>Chthoniobacterales</taxon>
        <taxon>Chthoniobacteraceae</taxon>
        <taxon>Chthoniobacter</taxon>
    </lineage>
</organism>
<accession>B4CUN2</accession>
<dbReference type="EMBL" id="ABVL01000001">
    <property type="protein sequence ID" value="EDY22270.1"/>
    <property type="molecule type" value="Genomic_DNA"/>
</dbReference>
<evidence type="ECO:0000256" key="3">
    <source>
        <dbReference type="ARBA" id="ARBA00023295"/>
    </source>
</evidence>
<dbReference type="InterPro" id="IPR051801">
    <property type="entry name" value="GH28_Enzymes"/>
</dbReference>
<keyword evidence="2 4" id="KW-0378">Hydrolase</keyword>
<dbReference type="InterPro" id="IPR006626">
    <property type="entry name" value="PbH1"/>
</dbReference>
<evidence type="ECO:0000313" key="6">
    <source>
        <dbReference type="EMBL" id="EDY22270.1"/>
    </source>
</evidence>
<dbReference type="SMART" id="SM00710">
    <property type="entry name" value="PbH1"/>
    <property type="match status" value="5"/>
</dbReference>
<comment type="similarity">
    <text evidence="1 4">Belongs to the glycosyl hydrolase 28 family.</text>
</comment>
<keyword evidence="7" id="KW-1185">Reference proteome</keyword>
<name>B4CUN2_9BACT</name>
<dbReference type="PANTHER" id="PTHR31339">
    <property type="entry name" value="PECTIN LYASE-RELATED"/>
    <property type="match status" value="1"/>
</dbReference>
<dbReference type="InterPro" id="IPR012334">
    <property type="entry name" value="Pectin_lyas_fold"/>
</dbReference>
<dbReference type="eggNOG" id="COG5434">
    <property type="taxonomic scope" value="Bacteria"/>
</dbReference>
<keyword evidence="5" id="KW-0732">Signal</keyword>
<reference evidence="6 7" key="1">
    <citation type="journal article" date="2011" name="J. Bacteriol.">
        <title>Genome sequence of Chthoniobacter flavus Ellin428, an aerobic heterotrophic soil bacterium.</title>
        <authorList>
            <person name="Kant R."/>
            <person name="van Passel M.W."/>
            <person name="Palva A."/>
            <person name="Lucas S."/>
            <person name="Lapidus A."/>
            <person name="Glavina Del Rio T."/>
            <person name="Dalin E."/>
            <person name="Tice H."/>
            <person name="Bruce D."/>
            <person name="Goodwin L."/>
            <person name="Pitluck S."/>
            <person name="Larimer F.W."/>
            <person name="Land M.L."/>
            <person name="Hauser L."/>
            <person name="Sangwan P."/>
            <person name="de Vos W.M."/>
            <person name="Janssen P.H."/>
            <person name="Smidt H."/>
        </authorList>
    </citation>
    <scope>NUCLEOTIDE SEQUENCE [LARGE SCALE GENOMIC DNA]</scope>
    <source>
        <strain evidence="6 7">Ellin428</strain>
    </source>
</reference>
<keyword evidence="3 4" id="KW-0326">Glycosidase</keyword>
<evidence type="ECO:0000256" key="1">
    <source>
        <dbReference type="ARBA" id="ARBA00008834"/>
    </source>
</evidence>
<dbReference type="InterPro" id="IPR011050">
    <property type="entry name" value="Pectin_lyase_fold/virulence"/>
</dbReference>
<dbReference type="GO" id="GO:0005975">
    <property type="term" value="P:carbohydrate metabolic process"/>
    <property type="evidence" value="ECO:0007669"/>
    <property type="project" value="InterPro"/>
</dbReference>
<dbReference type="PANTHER" id="PTHR31339:SF9">
    <property type="entry name" value="PLASMIN AND FIBRONECTIN-BINDING PROTEIN A"/>
    <property type="match status" value="1"/>
</dbReference>
<dbReference type="Proteomes" id="UP000005824">
    <property type="component" value="Unassembled WGS sequence"/>
</dbReference>
<dbReference type="GO" id="GO:0004650">
    <property type="term" value="F:polygalacturonase activity"/>
    <property type="evidence" value="ECO:0007669"/>
    <property type="project" value="InterPro"/>
</dbReference>
<feature type="signal peptide" evidence="5">
    <location>
        <begin position="1"/>
        <end position="24"/>
    </location>
</feature>
<dbReference type="SUPFAM" id="SSF51126">
    <property type="entry name" value="Pectin lyase-like"/>
    <property type="match status" value="1"/>
</dbReference>
<dbReference type="AlphaFoldDB" id="B4CUN2"/>
<dbReference type="PROSITE" id="PS00502">
    <property type="entry name" value="POLYGALACTURONASE"/>
    <property type="match status" value="1"/>
</dbReference>
<dbReference type="Pfam" id="PF00295">
    <property type="entry name" value="Glyco_hydro_28"/>
    <property type="match status" value="1"/>
</dbReference>
<dbReference type="InterPro" id="IPR000743">
    <property type="entry name" value="Glyco_hydro_28"/>
</dbReference>
<sequence length="456" mass="49020" precursor="true">MSPALSTIPLLLGAIAIAACSCRAAEIETSESQAILAQIRSPEFPARDFSITDFGASPNADSTEAIAKAITACHAAGGGRVTIPAGVWLTGAVHLLGNVDLHLAKEATLRFVPEPAKYLPVVLTRYEGIECMNYSPLVYAFEQENVAITGAGTLDGSASSQNWWAWNERAPDKPALQAADRKQLDQQGADGTPVAQRIFGAGHFLRPSFIEPYRCKNVLIEGVTIVNSPMWEIHPTLCTNVTVRGVTVHSLGTNNDGCDPESCHDVLIEDCTFQTGDDCIAIKSGRNNDGRRVGVAAENIIIRRCTMKDGHGGVTIGSEVSGGVRNVFVSDCQMDSPRLDRAFRFKSNAVRGGEIENIQVSQVKIGRVARAVLSVEFDYEEGAHGPERPVLRHVRIENVTAESCGSVATITSFPAAVIDDVRLKDCTFHGVEAASRTQHAGSITFENVDIEPVRKK</sequence>
<dbReference type="InParanoid" id="B4CUN2"/>
<protein>
    <submittedName>
        <fullName evidence="6">Glycoside hydrolase family 28</fullName>
    </submittedName>
</protein>
<evidence type="ECO:0000256" key="5">
    <source>
        <dbReference type="SAM" id="SignalP"/>
    </source>
</evidence>